<protein>
    <submittedName>
        <fullName evidence="2">Uncharacterized protein</fullName>
    </submittedName>
</protein>
<proteinExistence type="predicted"/>
<dbReference type="RefSeq" id="XP_007833983.1">
    <property type="nucleotide sequence ID" value="XM_007835792.1"/>
</dbReference>
<dbReference type="AlphaFoldDB" id="W3X852"/>
<dbReference type="HOGENOM" id="CLU_1220056_0_0_1"/>
<dbReference type="EMBL" id="KI912112">
    <property type="protein sequence ID" value="ETS82209.1"/>
    <property type="molecule type" value="Genomic_DNA"/>
</dbReference>
<feature type="region of interest" description="Disordered" evidence="1">
    <location>
        <begin position="19"/>
        <end position="59"/>
    </location>
</feature>
<organism evidence="2 3">
    <name type="scientific">Pestalotiopsis fici (strain W106-1 / CGMCC3.15140)</name>
    <dbReference type="NCBI Taxonomy" id="1229662"/>
    <lineage>
        <taxon>Eukaryota</taxon>
        <taxon>Fungi</taxon>
        <taxon>Dikarya</taxon>
        <taxon>Ascomycota</taxon>
        <taxon>Pezizomycotina</taxon>
        <taxon>Sordariomycetes</taxon>
        <taxon>Xylariomycetidae</taxon>
        <taxon>Amphisphaeriales</taxon>
        <taxon>Sporocadaceae</taxon>
        <taxon>Pestalotiopsis</taxon>
    </lineage>
</organism>
<evidence type="ECO:0000256" key="1">
    <source>
        <dbReference type="SAM" id="MobiDB-lite"/>
    </source>
</evidence>
<sequence length="227" mass="25289">MSGNNFFFQQRYYLLDKEMAKGQKLRNKPSPGDQNSISSNKSKTSGGAGAPHRDGSIEKTGFGENIVAKDPPATSIPALRQIQNTGETYRPPLGSITNKAQAAPRNGQNVHTRTGEPQQPRYIQQSVGTSLESKLSHIVKVLDRESERMLTSGRIKNRQRVVFKRVFEEVSEAAEMMNQLQTPMTPAQDKLVNKVRTLMRQVGVLLREYGDVDLNKENVPPVQEVAN</sequence>
<accession>W3X852</accession>
<evidence type="ECO:0000313" key="2">
    <source>
        <dbReference type="EMBL" id="ETS82209.1"/>
    </source>
</evidence>
<feature type="compositionally biased region" description="Polar residues" evidence="1">
    <location>
        <begin position="32"/>
        <end position="45"/>
    </location>
</feature>
<evidence type="ECO:0000313" key="3">
    <source>
        <dbReference type="Proteomes" id="UP000030651"/>
    </source>
</evidence>
<keyword evidence="3" id="KW-1185">Reference proteome</keyword>
<dbReference type="Proteomes" id="UP000030651">
    <property type="component" value="Unassembled WGS sequence"/>
</dbReference>
<dbReference type="GeneID" id="19272224"/>
<dbReference type="InParanoid" id="W3X852"/>
<reference evidence="3" key="1">
    <citation type="journal article" date="2015" name="BMC Genomics">
        <title>Genomic and transcriptomic analysis of the endophytic fungus Pestalotiopsis fici reveals its lifestyle and high potential for synthesis of natural products.</title>
        <authorList>
            <person name="Wang X."/>
            <person name="Zhang X."/>
            <person name="Liu L."/>
            <person name="Xiang M."/>
            <person name="Wang W."/>
            <person name="Sun X."/>
            <person name="Che Y."/>
            <person name="Guo L."/>
            <person name="Liu G."/>
            <person name="Guo L."/>
            <person name="Wang C."/>
            <person name="Yin W.B."/>
            <person name="Stadler M."/>
            <person name="Zhang X."/>
            <person name="Liu X."/>
        </authorList>
    </citation>
    <scope>NUCLEOTIDE SEQUENCE [LARGE SCALE GENOMIC DNA]</scope>
    <source>
        <strain evidence="3">W106-1 / CGMCC3.15140</strain>
    </source>
</reference>
<dbReference type="KEGG" id="pfy:PFICI_07211"/>
<gene>
    <name evidence="2" type="ORF">PFICI_07211</name>
</gene>
<name>W3X852_PESFW</name>